<dbReference type="CTD" id="9824645"/>
<sequence>MTDHRDFHDSGPTEQPKGPRAPDLPKALETDSFLSSSLQPPRCQDVRGVKRNVRTDIPCCKLKETSNPITETSNTMNLASKDFPPCHVCDVTSITSTPRNMTNRTGSQ</sequence>
<dbReference type="KEGG" id="crq:GCK72_022545"/>
<organism evidence="2 3">
    <name type="scientific">Caenorhabditis remanei</name>
    <name type="common">Caenorhabditis vulgaris</name>
    <dbReference type="NCBI Taxonomy" id="31234"/>
    <lineage>
        <taxon>Eukaryota</taxon>
        <taxon>Metazoa</taxon>
        <taxon>Ecdysozoa</taxon>
        <taxon>Nematoda</taxon>
        <taxon>Chromadorea</taxon>
        <taxon>Rhabditida</taxon>
        <taxon>Rhabditina</taxon>
        <taxon>Rhabditomorpha</taxon>
        <taxon>Rhabditoidea</taxon>
        <taxon>Rhabditidae</taxon>
        <taxon>Peloderinae</taxon>
        <taxon>Caenorhabditis</taxon>
    </lineage>
</organism>
<protein>
    <submittedName>
        <fullName evidence="2">Uncharacterized protein</fullName>
    </submittedName>
</protein>
<proteinExistence type="predicted"/>
<accession>A0A6A5FU76</accession>
<reference evidence="2 3" key="1">
    <citation type="submission" date="2019-12" db="EMBL/GenBank/DDBJ databases">
        <title>Chromosome-level assembly of the Caenorhabditis remanei genome.</title>
        <authorList>
            <person name="Teterina A.A."/>
            <person name="Willis J.H."/>
            <person name="Phillips P.C."/>
        </authorList>
    </citation>
    <scope>NUCLEOTIDE SEQUENCE [LARGE SCALE GENOMIC DNA]</scope>
    <source>
        <strain evidence="2 3">PX506</strain>
        <tissue evidence="2">Whole organism</tissue>
    </source>
</reference>
<dbReference type="RefSeq" id="XP_053578459.1">
    <property type="nucleotide sequence ID" value="XM_053734893.1"/>
</dbReference>
<evidence type="ECO:0000313" key="2">
    <source>
        <dbReference type="EMBL" id="KAF1746093.1"/>
    </source>
</evidence>
<evidence type="ECO:0000313" key="3">
    <source>
        <dbReference type="Proteomes" id="UP000483820"/>
    </source>
</evidence>
<dbReference type="AlphaFoldDB" id="A0A6A5FU76"/>
<feature type="region of interest" description="Disordered" evidence="1">
    <location>
        <begin position="1"/>
        <end position="47"/>
    </location>
</feature>
<gene>
    <name evidence="2" type="ORF">GCK72_022545</name>
</gene>
<evidence type="ECO:0000256" key="1">
    <source>
        <dbReference type="SAM" id="MobiDB-lite"/>
    </source>
</evidence>
<feature type="compositionally biased region" description="Basic and acidic residues" evidence="1">
    <location>
        <begin position="1"/>
        <end position="11"/>
    </location>
</feature>
<dbReference type="Proteomes" id="UP000483820">
    <property type="component" value="Chromosome X"/>
</dbReference>
<dbReference type="GeneID" id="9824645"/>
<comment type="caution">
    <text evidence="2">The sequence shown here is derived from an EMBL/GenBank/DDBJ whole genome shotgun (WGS) entry which is preliminary data.</text>
</comment>
<dbReference type="EMBL" id="WUAV01000006">
    <property type="protein sequence ID" value="KAF1746093.1"/>
    <property type="molecule type" value="Genomic_DNA"/>
</dbReference>
<name>A0A6A5FU76_CAERE</name>